<protein>
    <submittedName>
        <fullName evidence="1">DUF4238 domain-containing protein</fullName>
    </submittedName>
</protein>
<sequence>MSRNNRNRAQRQLRQPDSRRHHYVPAGYIGFFAEPRGRNGKLWVWDKTQGRSWLSKPDKVAWVEDLYRLDPGTPPHAVEEALAEAEGKIIAAIREVDSNPRKAPTVPQADAIVSFVALQLVRGPELRQSFEEFAGSLARMTLDVIMSRRERFEASVARMLAQDSTMRREGLPSYEEVRETLRSEDLQLTLNNGFLTTALLKPQNAVFGALAGMHLGFYRVPDEEELVTSSRPVVLAPHPEQPPWMGTGVATAKAVMMPLTPKLLFMARPRQHAIIAAPAVPGLASFANYLLSQQSAQTYSRVRFPFDMAPR</sequence>
<dbReference type="EMBL" id="JABFNT010000045">
    <property type="protein sequence ID" value="NOJ79837.1"/>
    <property type="molecule type" value="Genomic_DNA"/>
</dbReference>
<reference evidence="1 2" key="1">
    <citation type="submission" date="2020-05" db="EMBL/GenBank/DDBJ databases">
        <authorList>
            <person name="Whitworth D."/>
        </authorList>
    </citation>
    <scope>NUCLEOTIDE SEQUENCE [LARGE SCALE GENOMIC DNA]</scope>
    <source>
        <strain evidence="1 2">AM005</strain>
    </source>
</reference>
<evidence type="ECO:0000313" key="2">
    <source>
        <dbReference type="Proteomes" id="UP000533080"/>
    </source>
</evidence>
<organism evidence="1 2">
    <name type="scientific">Myxococcus xanthus</name>
    <dbReference type="NCBI Taxonomy" id="34"/>
    <lineage>
        <taxon>Bacteria</taxon>
        <taxon>Pseudomonadati</taxon>
        <taxon>Myxococcota</taxon>
        <taxon>Myxococcia</taxon>
        <taxon>Myxococcales</taxon>
        <taxon>Cystobacterineae</taxon>
        <taxon>Myxococcaceae</taxon>
        <taxon>Myxococcus</taxon>
    </lineage>
</organism>
<comment type="caution">
    <text evidence="1">The sequence shown here is derived from an EMBL/GenBank/DDBJ whole genome shotgun (WGS) entry which is preliminary data.</text>
</comment>
<dbReference type="Proteomes" id="UP000533080">
    <property type="component" value="Unassembled WGS sequence"/>
</dbReference>
<dbReference type="AlphaFoldDB" id="A0A7Y4IIH7"/>
<dbReference type="InterPro" id="IPR025332">
    <property type="entry name" value="DUF4238"/>
</dbReference>
<dbReference type="Pfam" id="PF14022">
    <property type="entry name" value="DUF4238"/>
    <property type="match status" value="1"/>
</dbReference>
<evidence type="ECO:0000313" key="1">
    <source>
        <dbReference type="EMBL" id="NOJ79837.1"/>
    </source>
</evidence>
<name>A0A7Y4IIH7_MYXXA</name>
<dbReference type="RefSeq" id="WP_171442081.1">
    <property type="nucleotide sequence ID" value="NZ_JABFNS010000041.1"/>
</dbReference>
<gene>
    <name evidence="1" type="ORF">HNV28_16055</name>
</gene>
<proteinExistence type="predicted"/>
<accession>A0A7Y4IIH7</accession>